<feature type="region of interest" description="Disordered" evidence="1">
    <location>
        <begin position="322"/>
        <end position="354"/>
    </location>
</feature>
<dbReference type="AlphaFoldDB" id="J4UCS7"/>
<dbReference type="KEGG" id="tasa:A1Q1_02170"/>
<keyword evidence="2" id="KW-0812">Transmembrane</keyword>
<feature type="compositionally biased region" description="Basic and acidic residues" evidence="1">
    <location>
        <begin position="82"/>
        <end position="97"/>
    </location>
</feature>
<evidence type="ECO:0000313" key="3">
    <source>
        <dbReference type="EMBL" id="EJT48835.1"/>
    </source>
</evidence>
<keyword evidence="2" id="KW-0472">Membrane</keyword>
<reference evidence="3 4" key="1">
    <citation type="journal article" date="2012" name="Eukaryot. Cell">
        <title>Draft genome sequence of CBS 2479, the standard type strain of Trichosporon asahii.</title>
        <authorList>
            <person name="Yang R.Y."/>
            <person name="Li H.T."/>
            <person name="Zhu H."/>
            <person name="Zhou G.P."/>
            <person name="Wang M."/>
            <person name="Wang L."/>
        </authorList>
    </citation>
    <scope>NUCLEOTIDE SEQUENCE [LARGE SCALE GENOMIC DNA]</scope>
    <source>
        <strain evidence="4">ATCC 90039 / CBS 2479 / JCM 2466 / KCTC 7840 / NCYC 2677 / UAMH 7654</strain>
    </source>
</reference>
<feature type="region of interest" description="Disordered" evidence="1">
    <location>
        <begin position="446"/>
        <end position="530"/>
    </location>
</feature>
<feature type="compositionally biased region" description="Low complexity" evidence="1">
    <location>
        <begin position="174"/>
        <end position="190"/>
    </location>
</feature>
<comment type="caution">
    <text evidence="3">The sequence shown here is derived from an EMBL/GenBank/DDBJ whole genome shotgun (WGS) entry which is preliminary data.</text>
</comment>
<dbReference type="HOGENOM" id="CLU_431609_0_0_1"/>
<feature type="transmembrane region" description="Helical" evidence="2">
    <location>
        <begin position="214"/>
        <end position="237"/>
    </location>
</feature>
<feature type="compositionally biased region" description="Low complexity" evidence="1">
    <location>
        <begin position="110"/>
        <end position="125"/>
    </location>
</feature>
<feature type="compositionally biased region" description="Polar residues" evidence="1">
    <location>
        <begin position="142"/>
        <end position="151"/>
    </location>
</feature>
<dbReference type="VEuPathDB" id="FungiDB:A1Q1_02170"/>
<evidence type="ECO:0000313" key="4">
    <source>
        <dbReference type="Proteomes" id="UP000002748"/>
    </source>
</evidence>
<accession>J4UCS7</accession>
<feature type="region of interest" description="Disordered" evidence="1">
    <location>
        <begin position="1"/>
        <end position="190"/>
    </location>
</feature>
<sequence>MHFNVRSQAHRLAARMNPDDLADIQAQASKDSALAAGQTASAPKDDSNKYPTAVRPSTTAAATTPAAQPTTSKAAVPNSAETKPKDTAVPSSDEKKPTANVAAPPAAQTSSKAAPSSDSPSSAEPSTDEKENTPSTEDKATPSRSPVSTPSEDVEAESPSPSATRATSADRKLSSSSLTASPSTSASAKSFKPIAASSAAATEAAQSSGMSGGAVAGIVIAVLLGVAAVAIIAGWYLRQKKRQERQVNNPWGRMNNSSDDNITPFPAYTEKPDDYYGDNDAPVIGSNRALALARQNAFYADGTPRPDSTAMNPNFAGYGAGRSYGPYPTAQPGTPHSHHLSEQQGPYQDNPFHDQYQYQDDAQLVQLHDHSGPRQLVGPGQAYGAGGVPVPVPAPVPLGRPEAPQTYDDIAAAEAYADDRYADDHLPAQHSAAAVMPAAVATGVAAGAAAHHGQHQQQQQPEQARLIDTGSSDEHHMPDPTPLPQLRPMSPLMPLVDVDQQSSAHGHGQPSNLATAAPVNAHHSSPSSDEMDRMYNEVANYAGVPQPSAEQGVQEATRLPPQPYVHGQPLTPLAELPTPKSETASLAPAVTGPVQAAPPATRALPTPPTQAQAPAPAAAAPPAKADEEDAYGGI</sequence>
<protein>
    <submittedName>
        <fullName evidence="3">Uncharacterized protein</fullName>
    </submittedName>
</protein>
<proteinExistence type="predicted"/>
<dbReference type="CDD" id="cd12087">
    <property type="entry name" value="TM_EGFR-like"/>
    <property type="match status" value="1"/>
</dbReference>
<feature type="compositionally biased region" description="Low complexity" evidence="1">
    <location>
        <begin position="595"/>
        <end position="623"/>
    </location>
</feature>
<dbReference type="GeneID" id="25985684"/>
<feature type="compositionally biased region" description="Low complexity" evidence="1">
    <location>
        <begin position="446"/>
        <end position="464"/>
    </location>
</feature>
<dbReference type="RefSeq" id="XP_014180590.1">
    <property type="nucleotide sequence ID" value="XM_014325115.1"/>
</dbReference>
<feature type="compositionally biased region" description="Low complexity" evidence="1">
    <location>
        <begin position="51"/>
        <end position="75"/>
    </location>
</feature>
<feature type="compositionally biased region" description="Low complexity" evidence="1">
    <location>
        <begin position="157"/>
        <end position="167"/>
    </location>
</feature>
<dbReference type="Proteomes" id="UP000002748">
    <property type="component" value="Unassembled WGS sequence"/>
</dbReference>
<name>J4UCS7_TRIAS</name>
<feature type="compositionally biased region" description="Basic and acidic residues" evidence="1">
    <location>
        <begin position="127"/>
        <end position="141"/>
    </location>
</feature>
<evidence type="ECO:0000256" key="2">
    <source>
        <dbReference type="SAM" id="Phobius"/>
    </source>
</evidence>
<feature type="compositionally biased region" description="Polar residues" evidence="1">
    <location>
        <begin position="499"/>
        <end position="514"/>
    </location>
</feature>
<organism evidence="3 4">
    <name type="scientific">Trichosporon asahii var. asahii (strain ATCC 90039 / CBS 2479 / JCM 2466 / KCTC 7840 / NBRC 103889/ NCYC 2677 / UAMH 7654)</name>
    <name type="common">Yeast</name>
    <dbReference type="NCBI Taxonomy" id="1186058"/>
    <lineage>
        <taxon>Eukaryota</taxon>
        <taxon>Fungi</taxon>
        <taxon>Dikarya</taxon>
        <taxon>Basidiomycota</taxon>
        <taxon>Agaricomycotina</taxon>
        <taxon>Tremellomycetes</taxon>
        <taxon>Trichosporonales</taxon>
        <taxon>Trichosporonaceae</taxon>
        <taxon>Trichosporon</taxon>
    </lineage>
</organism>
<evidence type="ECO:0000256" key="1">
    <source>
        <dbReference type="SAM" id="MobiDB-lite"/>
    </source>
</evidence>
<keyword evidence="2" id="KW-1133">Transmembrane helix</keyword>
<feature type="region of interest" description="Disordered" evidence="1">
    <location>
        <begin position="547"/>
        <end position="634"/>
    </location>
</feature>
<gene>
    <name evidence="3" type="ORF">A1Q1_02170</name>
</gene>
<dbReference type="EMBL" id="ALBS01000190">
    <property type="protein sequence ID" value="EJT48835.1"/>
    <property type="molecule type" value="Genomic_DNA"/>
</dbReference>
<dbReference type="OrthoDB" id="2596929at2759"/>